<evidence type="ECO:0000256" key="3">
    <source>
        <dbReference type="ARBA" id="ARBA00022801"/>
    </source>
</evidence>
<dbReference type="EC" id="3.1.1.4" evidence="1"/>
<keyword evidence="5 8" id="KW-0443">Lipid metabolism</keyword>
<dbReference type="GeneID" id="113507792"/>
<dbReference type="InterPro" id="IPR036770">
    <property type="entry name" value="Ankyrin_rpt-contain_sf"/>
</dbReference>
<evidence type="ECO:0000313" key="11">
    <source>
        <dbReference type="Proteomes" id="UP000322000"/>
    </source>
</evidence>
<dbReference type="PANTHER" id="PTHR24139">
    <property type="entry name" value="CALCIUM-INDEPENDENT PHOSPHOLIPASE A2"/>
    <property type="match status" value="1"/>
</dbReference>
<evidence type="ECO:0000256" key="7">
    <source>
        <dbReference type="PROSITE-ProRule" id="PRU00023"/>
    </source>
</evidence>
<feature type="short sequence motif" description="GXSXG" evidence="8">
    <location>
        <begin position="516"/>
        <end position="520"/>
    </location>
</feature>
<evidence type="ECO:0000256" key="5">
    <source>
        <dbReference type="ARBA" id="ARBA00023098"/>
    </source>
</evidence>
<dbReference type="SMART" id="SM00248">
    <property type="entry name" value="ANK"/>
    <property type="match status" value="6"/>
</dbReference>
<dbReference type="Pfam" id="PF01734">
    <property type="entry name" value="Patatin"/>
    <property type="match status" value="1"/>
</dbReference>
<feature type="repeat" description="ANK" evidence="7">
    <location>
        <begin position="356"/>
        <end position="388"/>
    </location>
</feature>
<comment type="catalytic activity">
    <reaction evidence="6">
        <text>a 1,2-diacyl-sn-glycero-3-phosphocholine + H2O = a 1-acyl-sn-glycero-3-phosphocholine + a fatty acid + H(+)</text>
        <dbReference type="Rhea" id="RHEA:15801"/>
        <dbReference type="ChEBI" id="CHEBI:15377"/>
        <dbReference type="ChEBI" id="CHEBI:15378"/>
        <dbReference type="ChEBI" id="CHEBI:28868"/>
        <dbReference type="ChEBI" id="CHEBI:57643"/>
        <dbReference type="ChEBI" id="CHEBI:58168"/>
        <dbReference type="EC" id="3.1.1.4"/>
    </reaction>
    <physiologicalReaction direction="left-to-right" evidence="6">
        <dbReference type="Rhea" id="RHEA:15802"/>
    </physiologicalReaction>
</comment>
<dbReference type="KEGG" id="tnl:113507792"/>
<evidence type="ECO:0000256" key="4">
    <source>
        <dbReference type="ARBA" id="ARBA00023043"/>
    </source>
</evidence>
<dbReference type="InterPro" id="IPR002641">
    <property type="entry name" value="PNPLA_dom"/>
</dbReference>
<feature type="compositionally biased region" description="Low complexity" evidence="9">
    <location>
        <begin position="1629"/>
        <end position="1650"/>
    </location>
</feature>
<dbReference type="InterPro" id="IPR047148">
    <property type="entry name" value="PLPL9"/>
</dbReference>
<keyword evidence="2" id="KW-0677">Repeat</keyword>
<evidence type="ECO:0000256" key="8">
    <source>
        <dbReference type="PROSITE-ProRule" id="PRU01161"/>
    </source>
</evidence>
<keyword evidence="8" id="KW-0442">Lipid degradation</keyword>
<evidence type="ECO:0000256" key="2">
    <source>
        <dbReference type="ARBA" id="ARBA00022737"/>
    </source>
</evidence>
<keyword evidence="4 7" id="KW-0040">ANK repeat</keyword>
<gene>
    <name evidence="12" type="primary">LOC113507792</name>
</gene>
<dbReference type="Pfam" id="PF00023">
    <property type="entry name" value="Ank"/>
    <property type="match status" value="1"/>
</dbReference>
<dbReference type="Proteomes" id="UP000322000">
    <property type="component" value="Unplaced"/>
</dbReference>
<evidence type="ECO:0000259" key="10">
    <source>
        <dbReference type="PROSITE" id="PS51635"/>
    </source>
</evidence>
<dbReference type="PROSITE" id="PS50088">
    <property type="entry name" value="ANK_REPEAT"/>
    <property type="match status" value="4"/>
</dbReference>
<dbReference type="SUPFAM" id="SSF52151">
    <property type="entry name" value="FabD/lysophospholipase-like"/>
    <property type="match status" value="1"/>
</dbReference>
<dbReference type="PANTHER" id="PTHR24139:SF34">
    <property type="entry name" value="85_88 KDA CALCIUM-INDEPENDENT PHOSPHOLIPASE A2"/>
    <property type="match status" value="1"/>
</dbReference>
<dbReference type="SUPFAM" id="SSF48403">
    <property type="entry name" value="Ankyrin repeat"/>
    <property type="match status" value="1"/>
</dbReference>
<feature type="repeat" description="ANK" evidence="7">
    <location>
        <begin position="155"/>
        <end position="187"/>
    </location>
</feature>
<dbReference type="CTD" id="39160"/>
<feature type="active site" description="Proton acceptor" evidence="8">
    <location>
        <position position="663"/>
    </location>
</feature>
<evidence type="ECO:0000256" key="1">
    <source>
        <dbReference type="ARBA" id="ARBA00013278"/>
    </source>
</evidence>
<dbReference type="Pfam" id="PF12796">
    <property type="entry name" value="Ank_2"/>
    <property type="match status" value="2"/>
</dbReference>
<dbReference type="GO" id="GO:2000304">
    <property type="term" value="P:positive regulation of ceramide biosynthetic process"/>
    <property type="evidence" value="ECO:0007669"/>
    <property type="project" value="TreeGrafter"/>
</dbReference>
<dbReference type="GO" id="GO:0052816">
    <property type="term" value="F:long-chain fatty acyl-CoA hydrolase activity"/>
    <property type="evidence" value="ECO:0007669"/>
    <property type="project" value="TreeGrafter"/>
</dbReference>
<evidence type="ECO:0000313" key="12">
    <source>
        <dbReference type="RefSeq" id="XP_026746515.1"/>
    </source>
</evidence>
<proteinExistence type="predicted"/>
<dbReference type="Gene3D" id="3.40.1090.10">
    <property type="entry name" value="Cytosolic phospholipase A2 catalytic domain"/>
    <property type="match status" value="1"/>
</dbReference>
<feature type="domain" description="PNPLA" evidence="10">
    <location>
        <begin position="480"/>
        <end position="676"/>
    </location>
</feature>
<keyword evidence="3 8" id="KW-0378">Hydrolase</keyword>
<dbReference type="InParanoid" id="A0A7E5X028"/>
<dbReference type="InterPro" id="IPR016035">
    <property type="entry name" value="Acyl_Trfase/lysoPLipase"/>
</dbReference>
<dbReference type="GO" id="GO:0047499">
    <property type="term" value="F:calcium-independent phospholipase A2 activity"/>
    <property type="evidence" value="ECO:0007669"/>
    <property type="project" value="InterPro"/>
</dbReference>
<feature type="repeat" description="ANK" evidence="7">
    <location>
        <begin position="221"/>
        <end position="253"/>
    </location>
</feature>
<accession>A0A7E5X028</accession>
<organism evidence="11 12">
    <name type="scientific">Trichoplusia ni</name>
    <name type="common">Cabbage looper</name>
    <dbReference type="NCBI Taxonomy" id="7111"/>
    <lineage>
        <taxon>Eukaryota</taxon>
        <taxon>Metazoa</taxon>
        <taxon>Ecdysozoa</taxon>
        <taxon>Arthropoda</taxon>
        <taxon>Hexapoda</taxon>
        <taxon>Insecta</taxon>
        <taxon>Pterygota</taxon>
        <taxon>Neoptera</taxon>
        <taxon>Endopterygota</taxon>
        <taxon>Lepidoptera</taxon>
        <taxon>Glossata</taxon>
        <taxon>Ditrysia</taxon>
        <taxon>Noctuoidea</taxon>
        <taxon>Noctuidae</taxon>
        <taxon>Plusiinae</taxon>
        <taxon>Trichoplusia</taxon>
    </lineage>
</organism>
<feature type="repeat" description="ANK" evidence="7">
    <location>
        <begin position="323"/>
        <end position="355"/>
    </location>
</feature>
<feature type="short sequence motif" description="GXGXXG" evidence="8">
    <location>
        <begin position="484"/>
        <end position="489"/>
    </location>
</feature>
<name>A0A7E5X028_TRINI</name>
<keyword evidence="11" id="KW-1185">Reference proteome</keyword>
<feature type="active site" description="Nucleophile" evidence="8">
    <location>
        <position position="518"/>
    </location>
</feature>
<evidence type="ECO:0000256" key="9">
    <source>
        <dbReference type="SAM" id="MobiDB-lite"/>
    </source>
</evidence>
<protein>
    <recommendedName>
        <fullName evidence="1">phospholipase A2</fullName>
        <ecNumber evidence="1">3.1.1.4</ecNumber>
    </recommendedName>
</protein>
<dbReference type="RefSeq" id="XP_026746515.1">
    <property type="nucleotide sequence ID" value="XM_026890714.1"/>
</dbReference>
<dbReference type="PROSITE" id="PS50297">
    <property type="entry name" value="ANK_REP_REGION"/>
    <property type="match status" value="3"/>
</dbReference>
<feature type="short sequence motif" description="DGA/G" evidence="8">
    <location>
        <begin position="663"/>
        <end position="665"/>
    </location>
</feature>
<reference evidence="12" key="1">
    <citation type="submission" date="2025-08" db="UniProtKB">
        <authorList>
            <consortium name="RefSeq"/>
        </authorList>
    </citation>
    <scope>IDENTIFICATION</scope>
</reference>
<sequence>MLNSIFRGLLGTEEAPTKVLEVRSDNYISRPIHYREDSILLYGPKNPPDSKNSKDKYYEIVLHKPFTESLHQMYSLYRAKSIEDAEEKFIVFKERIPTFIQITKECTVAILQKLCNTLLEHQSWTIAHLAAHFGLNELFNSPEVQKHIDDIDSQTGATPLMVAVKSCHVRLVQSLVSLNCSLDTIDLEGNTVYHYAAASNKEIINALATKSPSSLNVYNKQGYTPLHTACLADAPDCVRALMLAGADVNLSAAKRTTSAHQGQLTSFTSAFLGIVGDLLQDNQPKLYQQDMKHGGTPIHWAISREVIEALVDKNCDINALNFDGRTALHIMVLRGRLECAIALLSRGAEHSIGDNEGNTPLHLAVKQTNLSIVQALIVFGADLEAKNNMGNTPRHVLRTEMSNSSYDRILYILHAVGAKRCPAEVSGCGASCSARGDYNGVPPAAVARACTRDLVNHMLAVAAMDRAACLDTDHKQGRLLCLDGGGIRGLVLVQVLINLEEAVGRPIVHCFDWIAGTSTGGILALALASGKSLRECQRLYFRMKEFAFVGMRPYPSEALETILKECLGTETVMADIEHPKLMILAVLADRKPVDLHLFRNYKSAQEILDEHNGTQCPRAEAGDQASVVSLSSPPPPAEQLVWQAARATGAAPSYFRASGRYLDGGLMGNNPTLDVLTELTELNLALRATGQHEEAKKTNLKVVVSCGTGLIPVTKLNDIDVFKPESLWDTARLAWGLSAIGGLLVDQATQSDGRVVERARAWCAGLGVPYYRFARQMCMCVCACRPRSRTGAWWSARGRGARGWACRTTGSRGRCVCVCVRAGHAVGRARGGARAGVVRGAGRAVLPVREADVYVCVCVQATQSDGRVVERARAWCAGLGVPYYRFARQMCMCVCACRPRSRTGAWWSARGRGARGWACRTTGSRGRCVCVCVRAGHAVGRARGGARAGVVLGAGRAVLPVREADVYVCVCVQATQSDGRVVERARAWCAGLGVPYYRFARQMCMCVCACRPRSRTGAWWSARGRGARGWACRTTGSRGRCVCVCVRAGHAVGRARGGARAGVVRGAGRAVLPVREADVYVCVCVQATQSDGRVVERARAWCAGLGVPYYRFARQMCMCVCACRPRSRTGAWWSARGRGARGWACRTTGSRGRCVCVCVRAGHAVGRARGGARAGVVRGAGRAVLPVREADVYVCVCVQATQSDGRVVERARAWCAGLGVPYYRFARQMCMCVCACRPRSRTGAWWSARGRGARGWACRTTGSRGRCVCVCVRAGHAVGRARGGARAGVVRGAGRAVLPVREADVYVCVCVQATQSDGRVVERARAWCAGLGVPYYRFARQMCMCVCACRPRSRTGAWWSARGRGARGWACRTTGSRGRCVCVCVRAGHAVGRARGGARAGVVRGAGRAVLPVREADVYVCVCVQATQSDGRVVERARAWCAGLGVPYYRFARQMCMCVCACRPRSRTGAWWSARGRGARGWACRTTGSRGRCVCVCVRAGHAVGRARGGARAGVVRGAGRAVLPVREADVYVCVCVQATQSDGRVVERARAWCAGLGVPYYRFARQMCMCVCACRPRSRTGAWWSARGRGARGWACRTTGSRRRCLATCPWTSAATTCWSPCCGRRTPTCTRSATRSRSSPRCSRTQRQPWQSNLQSQGAYSNHYIVSFA</sequence>
<dbReference type="GO" id="GO:0016042">
    <property type="term" value="P:lipid catabolic process"/>
    <property type="evidence" value="ECO:0007669"/>
    <property type="project" value="UniProtKB-UniRule"/>
</dbReference>
<evidence type="ECO:0000256" key="6">
    <source>
        <dbReference type="ARBA" id="ARBA00023422"/>
    </source>
</evidence>
<dbReference type="OrthoDB" id="10021675at2759"/>
<dbReference type="PROSITE" id="PS51635">
    <property type="entry name" value="PNPLA"/>
    <property type="match status" value="1"/>
</dbReference>
<feature type="region of interest" description="Disordered" evidence="9">
    <location>
        <begin position="1629"/>
        <end position="1657"/>
    </location>
</feature>
<dbReference type="Gene3D" id="1.25.40.20">
    <property type="entry name" value="Ankyrin repeat-containing domain"/>
    <property type="match status" value="3"/>
</dbReference>
<dbReference type="GO" id="GO:0005739">
    <property type="term" value="C:mitochondrion"/>
    <property type="evidence" value="ECO:0007669"/>
    <property type="project" value="TreeGrafter"/>
</dbReference>
<dbReference type="InterPro" id="IPR002110">
    <property type="entry name" value="Ankyrin_rpt"/>
</dbReference>